<dbReference type="GO" id="GO:0001514">
    <property type="term" value="P:selenocysteine incorporation"/>
    <property type="evidence" value="ECO:0007669"/>
    <property type="project" value="Ensembl"/>
</dbReference>
<dbReference type="InterPro" id="IPR013641">
    <property type="entry name" value="KTI12/PSTK"/>
</dbReference>
<dbReference type="GO" id="GO:0043915">
    <property type="term" value="F:L-seryl-tRNA(Sec) kinase activity"/>
    <property type="evidence" value="ECO:0007669"/>
    <property type="project" value="Ensembl"/>
</dbReference>
<evidence type="ECO:0000256" key="3">
    <source>
        <dbReference type="SAM" id="SignalP"/>
    </source>
</evidence>
<dbReference type="OrthoDB" id="9972657at2759"/>
<dbReference type="InterPro" id="IPR052648">
    <property type="entry name" value="Ser-tRNA(Sec)_kinase"/>
</dbReference>
<name>A0A8C2UFM8_COTJA</name>
<organism evidence="4 5">
    <name type="scientific">Coturnix japonica</name>
    <name type="common">Japanese quail</name>
    <name type="synonym">Coturnix coturnix japonica</name>
    <dbReference type="NCBI Taxonomy" id="93934"/>
    <lineage>
        <taxon>Eukaryota</taxon>
        <taxon>Metazoa</taxon>
        <taxon>Chordata</taxon>
        <taxon>Craniata</taxon>
        <taxon>Vertebrata</taxon>
        <taxon>Euteleostomi</taxon>
        <taxon>Archelosauria</taxon>
        <taxon>Archosauria</taxon>
        <taxon>Dinosauria</taxon>
        <taxon>Saurischia</taxon>
        <taxon>Theropoda</taxon>
        <taxon>Coelurosauria</taxon>
        <taxon>Aves</taxon>
        <taxon>Neognathae</taxon>
        <taxon>Galloanserae</taxon>
        <taxon>Galliformes</taxon>
        <taxon>Phasianidae</taxon>
        <taxon>Perdicinae</taxon>
        <taxon>Coturnix</taxon>
    </lineage>
</organism>
<dbReference type="Ensembl" id="ENSCJPT00005034967.1">
    <property type="protein sequence ID" value="ENSCJPP00005025736.1"/>
    <property type="gene ID" value="ENSCJPG00005020169.1"/>
</dbReference>
<dbReference type="GO" id="GO:0000049">
    <property type="term" value="F:tRNA binding"/>
    <property type="evidence" value="ECO:0007669"/>
    <property type="project" value="Ensembl"/>
</dbReference>
<evidence type="ECO:0000313" key="4">
    <source>
        <dbReference type="Ensembl" id="ENSCJPP00005025736.1"/>
    </source>
</evidence>
<gene>
    <name evidence="4" type="primary">PSTK</name>
</gene>
<evidence type="ECO:0000256" key="2">
    <source>
        <dbReference type="ARBA" id="ARBA00022840"/>
    </source>
</evidence>
<dbReference type="Gene3D" id="3.40.50.300">
    <property type="entry name" value="P-loop containing nucleotide triphosphate hydrolases"/>
    <property type="match status" value="1"/>
</dbReference>
<keyword evidence="1" id="KW-0547">Nucleotide-binding</keyword>
<dbReference type="GO" id="GO:0005524">
    <property type="term" value="F:ATP binding"/>
    <property type="evidence" value="ECO:0007669"/>
    <property type="project" value="UniProtKB-KW"/>
</dbReference>
<sequence length="354" mass="39300">MERSGCGAVLLCVLCGLPAAGKSTLGRTLRQQLPLRHGWDCALLAYDDLIPEEGSGRGEPPHEEPPSVSAWKRRRREVLLCLERLLRALRSGTAPPGPAAAPPSWGRFVSCCAEQGLLPGRSGGPRSRPLCIILDDNFYYRSMRYEVFQMAREYSLGFCQLFLQCPLELCLHRNRLRGSPVPEGTICRMAQRVEVPEPEKNPWEQHSLILSSSACSPEEQCDAGLMETVLVQIFNLLDTALENPVKQNTENTEQKEADRAICAASAVHQADQTCRRIISQAMKEAKAKNVLPSEMKSLAEELNKIKAEFLEGLRQGRHVESESGQQNPTSDPAARLLSSFQLEASHVVNKYILK</sequence>
<keyword evidence="2" id="KW-0067">ATP-binding</keyword>
<reference evidence="4" key="3">
    <citation type="submission" date="2025-09" db="UniProtKB">
        <authorList>
            <consortium name="Ensembl"/>
        </authorList>
    </citation>
    <scope>IDENTIFICATION</scope>
</reference>
<dbReference type="SUPFAM" id="SSF52540">
    <property type="entry name" value="P-loop containing nucleoside triphosphate hydrolases"/>
    <property type="match status" value="1"/>
</dbReference>
<feature type="signal peptide" evidence="3">
    <location>
        <begin position="1"/>
        <end position="21"/>
    </location>
</feature>
<reference evidence="4" key="2">
    <citation type="submission" date="2025-08" db="UniProtKB">
        <authorList>
            <consortium name="Ensembl"/>
        </authorList>
    </citation>
    <scope>IDENTIFICATION</scope>
</reference>
<accession>A0A8C2UFM8</accession>
<dbReference type="InterPro" id="IPR027417">
    <property type="entry name" value="P-loop_NTPase"/>
</dbReference>
<keyword evidence="5" id="KW-1185">Reference proteome</keyword>
<dbReference type="KEGG" id="cjo:107316259"/>
<dbReference type="CTD" id="118672"/>
<dbReference type="PANTHER" id="PTHR20873">
    <property type="entry name" value="L-SERYL-TRNA(SEC) KINASE"/>
    <property type="match status" value="1"/>
</dbReference>
<dbReference type="GeneTree" id="ENSGT00390000017554"/>
<dbReference type="PANTHER" id="PTHR20873:SF0">
    <property type="entry name" value="L-SERYL-TRNA(SEC) KINASE"/>
    <property type="match status" value="1"/>
</dbReference>
<dbReference type="Proteomes" id="UP000694412">
    <property type="component" value="Chromosome 6"/>
</dbReference>
<dbReference type="GeneID" id="107316259"/>
<dbReference type="RefSeq" id="XP_015723025.1">
    <property type="nucleotide sequence ID" value="XM_015867539.2"/>
</dbReference>
<dbReference type="Pfam" id="PF08433">
    <property type="entry name" value="KTI12"/>
    <property type="match status" value="1"/>
</dbReference>
<protein>
    <submittedName>
        <fullName evidence="4">Phosphoseryl-tRNA kinase</fullName>
    </submittedName>
</protein>
<evidence type="ECO:0000256" key="1">
    <source>
        <dbReference type="ARBA" id="ARBA00022741"/>
    </source>
</evidence>
<keyword evidence="3" id="KW-0732">Signal</keyword>
<feature type="chain" id="PRO_5034734164" evidence="3">
    <location>
        <begin position="22"/>
        <end position="354"/>
    </location>
</feature>
<dbReference type="AlphaFoldDB" id="A0A8C2UFM8"/>
<proteinExistence type="predicted"/>
<evidence type="ECO:0000313" key="5">
    <source>
        <dbReference type="Proteomes" id="UP000694412"/>
    </source>
</evidence>
<reference evidence="4" key="1">
    <citation type="submission" date="2015-11" db="EMBL/GenBank/DDBJ databases">
        <authorList>
            <consortium name="International Coturnix japonica Genome Analysis Consortium"/>
            <person name="Warren W."/>
            <person name="Burt D.W."/>
            <person name="Antin P.B."/>
            <person name="Lanford R."/>
            <person name="Gros J."/>
            <person name="Wilson R.K."/>
        </authorList>
    </citation>
    <scope>NUCLEOTIDE SEQUENCE [LARGE SCALE GENOMIC DNA]</scope>
</reference>